<evidence type="ECO:0000313" key="7">
    <source>
        <dbReference type="Proteomes" id="UP000770717"/>
    </source>
</evidence>
<feature type="domain" description="Hpc2-related" evidence="4">
    <location>
        <begin position="111"/>
        <end position="162"/>
    </location>
</feature>
<accession>A0A8J6EHN3</accession>
<feature type="region of interest" description="Disordered" evidence="3">
    <location>
        <begin position="1017"/>
        <end position="1066"/>
    </location>
</feature>
<feature type="region of interest" description="Disordered" evidence="3">
    <location>
        <begin position="581"/>
        <end position="631"/>
    </location>
</feature>
<evidence type="ECO:0000313" key="6">
    <source>
        <dbReference type="EMBL" id="KAG9469437.1"/>
    </source>
</evidence>
<feature type="region of interest" description="Disordered" evidence="3">
    <location>
        <begin position="667"/>
        <end position="686"/>
    </location>
</feature>
<feature type="region of interest" description="Disordered" evidence="3">
    <location>
        <begin position="465"/>
        <end position="497"/>
    </location>
</feature>
<protein>
    <recommendedName>
        <fullName evidence="8">Ubinuclein 1</fullName>
    </recommendedName>
</protein>
<dbReference type="OrthoDB" id="68076at2759"/>
<feature type="region of interest" description="Disordered" evidence="3">
    <location>
        <begin position="70"/>
        <end position="93"/>
    </location>
</feature>
<dbReference type="Pfam" id="PF08729">
    <property type="entry name" value="HUN"/>
    <property type="match status" value="1"/>
</dbReference>
<dbReference type="EMBL" id="WNTK01000521">
    <property type="protein sequence ID" value="KAG9469437.1"/>
    <property type="molecule type" value="Genomic_DNA"/>
</dbReference>
<keyword evidence="7" id="KW-1185">Reference proteome</keyword>
<feature type="domain" description="Ubinuclein middle" evidence="5">
    <location>
        <begin position="340"/>
        <end position="557"/>
    </location>
</feature>
<reference evidence="6" key="1">
    <citation type="thesis" date="2020" institute="ProQuest LLC" country="789 East Eisenhower Parkway, Ann Arbor, MI, USA">
        <title>Comparative Genomics and Chromosome Evolution.</title>
        <authorList>
            <person name="Mudd A.B."/>
        </authorList>
    </citation>
    <scope>NUCLEOTIDE SEQUENCE</scope>
    <source>
        <strain evidence="6">HN-11 Male</strain>
        <tissue evidence="6">Kidney and liver</tissue>
    </source>
</reference>
<feature type="compositionally biased region" description="Pro residues" evidence="3">
    <location>
        <begin position="722"/>
        <end position="731"/>
    </location>
</feature>
<evidence type="ECO:0000259" key="4">
    <source>
        <dbReference type="Pfam" id="PF08729"/>
    </source>
</evidence>
<evidence type="ECO:0000256" key="1">
    <source>
        <dbReference type="ARBA" id="ARBA00009911"/>
    </source>
</evidence>
<comment type="similarity">
    <text evidence="1">Belongs to the ubinuclein family.</text>
</comment>
<feature type="compositionally biased region" description="Basic and acidic residues" evidence="3">
    <location>
        <begin position="582"/>
        <end position="592"/>
    </location>
</feature>
<feature type="compositionally biased region" description="Pro residues" evidence="3">
    <location>
        <begin position="801"/>
        <end position="810"/>
    </location>
</feature>
<feature type="region of interest" description="Disordered" evidence="3">
    <location>
        <begin position="260"/>
        <end position="282"/>
    </location>
</feature>
<feature type="region of interest" description="Disordered" evidence="3">
    <location>
        <begin position="164"/>
        <end position="227"/>
    </location>
</feature>
<comment type="caution">
    <text evidence="6">The sequence shown here is derived from an EMBL/GenBank/DDBJ whole genome shotgun (WGS) entry which is preliminary data.</text>
</comment>
<sequence>MAEPRRVQLSTVASNAPLQPPSPKKPRTDERDPETSVAATVRIALTLFEPDQKKCPEFFYPELLRKLKGSGEKRAEKSQKKQLDPFNDEDTERKEVEALSKKFEEKYGKKRRRDRVQDLIDMGYGYDDSDSFIDNSEAYDELVPASLNTKYGGFYINSGTLQFRQASESEDDSVRQKKKKSPKKMKERGEKVKKRKREEEKKSKKSKYSKSGFTALNGTKDKKKKKMANLQDMLAKFERDKKVFEQWTPPAAVIIASKSSLSASSLSNPTGPSLPPRDAELAPDPLLSTIVSEKELLQDASTLDSLSKKEPEKLDAPPEKGSGGPAREVIKEEFKKPPSVPEGLPPAIEKRIKELAKRVNTADGDKKIKLFSPEMNVALLDIYLLSRELSPGLRSSVFGHLSSILPCSKDTLVQWSSRLYLHKQGDRLREPLQKLKEAVAKAMPEQIIKYHVELKVHNEAKYAKMLSDDKEKEQKTLSEEEEEEDKGSKKAAGPRKKFQWSEEIRQLLCQLVRMKVDIYEPEGSGMSSLEDYLKCFLDQEVKPLWPRGWMQARVLFKESRRLHPQLSSLMAKNKAVFPPKMKVKESSNKPEKNIATSSIETPAVPTAAPAKDGPPPVVSSVVSPVSAHTQDNSLDGDLIHNPPSLDAVSEHLTALSGRTSGLVFEFSTPSKSSGAEKPTMVEEKKKPCPPISVVTITTTSQPLARPVFQKKFMPTDSEKKMPPPVPIPRPLPEAQLKQKPPPQPQPGPAKTQTANPPVQPSINIYQIINKGCLTHPVQSGVAKVSAPSPSQQPLAPHTKPPKPQGIPPSQSPSGTGHKPVLSPGFIIKQPNNLGPVGAQVCRGAVNRLPAPPHANLGNTGGQNSTMTLNQPPSSAIRVATATSTKMPPRLPQKLTLMAPQDSGRGTQGVAKLLTSSMVARGGGNTTSIISSQKGGGAPGLVGSTPLTILTSAYKQNGGKLPASASLSLLSPINPFPLRVVSFTTEPSPKAGVSKDAIVTGPAPGTFNHGLPRNILGGLHSSTSHHSAPLPRPVLSGHMQPAPTDGAHTHGKGTVPSQMRTGRPNNP</sequence>
<dbReference type="AlphaFoldDB" id="A0A8J6EHN3"/>
<organism evidence="6 7">
    <name type="scientific">Eleutherodactylus coqui</name>
    <name type="common">Puerto Rican coqui</name>
    <dbReference type="NCBI Taxonomy" id="57060"/>
    <lineage>
        <taxon>Eukaryota</taxon>
        <taxon>Metazoa</taxon>
        <taxon>Chordata</taxon>
        <taxon>Craniata</taxon>
        <taxon>Vertebrata</taxon>
        <taxon>Euteleostomi</taxon>
        <taxon>Amphibia</taxon>
        <taxon>Batrachia</taxon>
        <taxon>Anura</taxon>
        <taxon>Neobatrachia</taxon>
        <taxon>Hyloidea</taxon>
        <taxon>Eleutherodactylidae</taxon>
        <taxon>Eleutherodactylinae</taxon>
        <taxon>Eleutherodactylus</taxon>
        <taxon>Eleutherodactylus</taxon>
    </lineage>
</organism>
<dbReference type="GO" id="GO:0005634">
    <property type="term" value="C:nucleus"/>
    <property type="evidence" value="ECO:0007669"/>
    <property type="project" value="TreeGrafter"/>
</dbReference>
<feature type="compositionally biased region" description="Low complexity" evidence="3">
    <location>
        <begin position="785"/>
        <end position="797"/>
    </location>
</feature>
<dbReference type="PANTHER" id="PTHR21669:SF12">
    <property type="entry name" value="UBINUCLEIN-1"/>
    <property type="match status" value="1"/>
</dbReference>
<dbReference type="PANTHER" id="PTHR21669">
    <property type="entry name" value="CAPZ-INTERACTING PROTEIN AND RELATED PROTEINS"/>
    <property type="match status" value="1"/>
</dbReference>
<proteinExistence type="inferred from homology"/>
<evidence type="ECO:0008006" key="8">
    <source>
        <dbReference type="Google" id="ProtNLM"/>
    </source>
</evidence>
<feature type="region of interest" description="Disordered" evidence="3">
    <location>
        <begin position="712"/>
        <end position="758"/>
    </location>
</feature>
<feature type="region of interest" description="Disordered" evidence="3">
    <location>
        <begin position="1"/>
        <end position="36"/>
    </location>
</feature>
<feature type="compositionally biased region" description="Polar residues" evidence="3">
    <location>
        <begin position="1054"/>
        <end position="1066"/>
    </location>
</feature>
<dbReference type="Pfam" id="PF14075">
    <property type="entry name" value="UBN_AB"/>
    <property type="match status" value="1"/>
</dbReference>
<feature type="compositionally biased region" description="Basic residues" evidence="3">
    <location>
        <begin position="176"/>
        <end position="196"/>
    </location>
</feature>
<evidence type="ECO:0000259" key="5">
    <source>
        <dbReference type="Pfam" id="PF14075"/>
    </source>
</evidence>
<feature type="region of interest" description="Disordered" evidence="3">
    <location>
        <begin position="780"/>
        <end position="827"/>
    </location>
</feature>
<keyword evidence="2" id="KW-0597">Phosphoprotein</keyword>
<dbReference type="Proteomes" id="UP000770717">
    <property type="component" value="Unassembled WGS sequence"/>
</dbReference>
<evidence type="ECO:0000256" key="2">
    <source>
        <dbReference type="ARBA" id="ARBA00022553"/>
    </source>
</evidence>
<dbReference type="GO" id="GO:0006325">
    <property type="term" value="P:chromatin organization"/>
    <property type="evidence" value="ECO:0007669"/>
    <property type="project" value="TreeGrafter"/>
</dbReference>
<feature type="compositionally biased region" description="Basic and acidic residues" evidence="3">
    <location>
        <begin position="70"/>
        <end position="83"/>
    </location>
</feature>
<gene>
    <name evidence="6" type="ORF">GDO78_020488</name>
</gene>
<dbReference type="InterPro" id="IPR014840">
    <property type="entry name" value="HRD"/>
</dbReference>
<feature type="compositionally biased region" description="Basic and acidic residues" evidence="3">
    <location>
        <begin position="306"/>
        <end position="318"/>
    </location>
</feature>
<evidence type="ECO:0000256" key="3">
    <source>
        <dbReference type="SAM" id="MobiDB-lite"/>
    </source>
</evidence>
<dbReference type="InterPro" id="IPR026947">
    <property type="entry name" value="UBN_middle_dom"/>
</dbReference>
<feature type="compositionally biased region" description="Basic and acidic residues" evidence="3">
    <location>
        <begin position="465"/>
        <end position="478"/>
    </location>
</feature>
<feature type="region of interest" description="Disordered" evidence="3">
    <location>
        <begin position="301"/>
        <end position="328"/>
    </location>
</feature>
<feature type="compositionally biased region" description="Polar residues" evidence="3">
    <location>
        <begin position="8"/>
        <end position="17"/>
    </location>
</feature>
<name>A0A8J6EHN3_ELECQ</name>